<reference evidence="1 2" key="1">
    <citation type="submission" date="2024-06" db="EMBL/GenBank/DDBJ databases">
        <title>The Natural Products Discovery Center: Release of the First 8490 Sequenced Strains for Exploring Actinobacteria Biosynthetic Diversity.</title>
        <authorList>
            <person name="Kalkreuter E."/>
            <person name="Kautsar S.A."/>
            <person name="Yang D."/>
            <person name="Bader C.D."/>
            <person name="Teijaro C.N."/>
            <person name="Fluegel L."/>
            <person name="Davis C.M."/>
            <person name="Simpson J.R."/>
            <person name="Lauterbach L."/>
            <person name="Steele A.D."/>
            <person name="Gui C."/>
            <person name="Meng S."/>
            <person name="Li G."/>
            <person name="Viehrig K."/>
            <person name="Ye F."/>
            <person name="Su P."/>
            <person name="Kiefer A.F."/>
            <person name="Nichols A."/>
            <person name="Cepeda A.J."/>
            <person name="Yan W."/>
            <person name="Fan B."/>
            <person name="Jiang Y."/>
            <person name="Adhikari A."/>
            <person name="Zheng C.-J."/>
            <person name="Schuster L."/>
            <person name="Cowan T.M."/>
            <person name="Smanski M.J."/>
            <person name="Chevrette M.G."/>
            <person name="De Carvalho L.P.S."/>
            <person name="Shen B."/>
        </authorList>
    </citation>
    <scope>NUCLEOTIDE SEQUENCE [LARGE SCALE GENOMIC DNA]</scope>
    <source>
        <strain evidence="1 2">NPDC050100</strain>
    </source>
</reference>
<dbReference type="Proteomes" id="UP001551675">
    <property type="component" value="Unassembled WGS sequence"/>
</dbReference>
<sequence length="241" mass="27169">MKVVVARTERVGDDWSWIFAERVMFSRAELRTLNKSVRGGRGQEEWLRARGAVDPEVTTIKLVVRGDRDKRVRVTGMRALSKCMAPLTGTYMSNITAGEDTLIGVGLNLDRPNPRAQIIKLDSNGFPGWPLEMRGDYFAKKTVSLKHDEEAVFEVWAQTLKHYCEFRLELTVVDGDREVQQVIDDHGQPFRVSADLLSEEELGTTVIPHAYDVVYFGGILTKTGNWARVKPDQPEPNVIAP</sequence>
<name>A0ABV3GNS8_MICGL</name>
<gene>
    <name evidence="1" type="ORF">AB0I59_32185</name>
</gene>
<comment type="caution">
    <text evidence="1">The sequence shown here is derived from an EMBL/GenBank/DDBJ whole genome shotgun (WGS) entry which is preliminary data.</text>
</comment>
<organism evidence="1 2">
    <name type="scientific">Microtetraspora glauca</name>
    <dbReference type="NCBI Taxonomy" id="1996"/>
    <lineage>
        <taxon>Bacteria</taxon>
        <taxon>Bacillati</taxon>
        <taxon>Actinomycetota</taxon>
        <taxon>Actinomycetes</taxon>
        <taxon>Streptosporangiales</taxon>
        <taxon>Streptosporangiaceae</taxon>
        <taxon>Microtetraspora</taxon>
    </lineage>
</organism>
<dbReference type="RefSeq" id="WP_358138843.1">
    <property type="nucleotide sequence ID" value="NZ_JBFALK010000021.1"/>
</dbReference>
<evidence type="ECO:0000313" key="2">
    <source>
        <dbReference type="Proteomes" id="UP001551675"/>
    </source>
</evidence>
<proteinExistence type="predicted"/>
<accession>A0ABV3GNS8</accession>
<dbReference type="EMBL" id="JBFALK010000021">
    <property type="protein sequence ID" value="MEV0973285.1"/>
    <property type="molecule type" value="Genomic_DNA"/>
</dbReference>
<keyword evidence="2" id="KW-1185">Reference proteome</keyword>
<protein>
    <submittedName>
        <fullName evidence="1">Uncharacterized protein</fullName>
    </submittedName>
</protein>
<evidence type="ECO:0000313" key="1">
    <source>
        <dbReference type="EMBL" id="MEV0973285.1"/>
    </source>
</evidence>